<dbReference type="GO" id="GO:0031410">
    <property type="term" value="C:cytoplasmic vesicle"/>
    <property type="evidence" value="ECO:0007669"/>
    <property type="project" value="UniProtKB-KW"/>
</dbReference>
<evidence type="ECO:0000256" key="2">
    <source>
        <dbReference type="ARBA" id="ARBA00004514"/>
    </source>
</evidence>
<evidence type="ECO:0000256" key="5">
    <source>
        <dbReference type="ARBA" id="ARBA00023015"/>
    </source>
</evidence>
<feature type="compositionally biased region" description="Low complexity" evidence="11">
    <location>
        <begin position="223"/>
        <end position="234"/>
    </location>
</feature>
<dbReference type="EMBL" id="OC001850">
    <property type="protein sequence ID" value="CAD7260792.1"/>
    <property type="molecule type" value="Genomic_DNA"/>
</dbReference>
<accession>A0A7R9AUD1</accession>
<dbReference type="GO" id="GO:0016604">
    <property type="term" value="C:nuclear body"/>
    <property type="evidence" value="ECO:0007669"/>
    <property type="project" value="UniProtKB-SubCell"/>
</dbReference>
<reference evidence="12" key="1">
    <citation type="submission" date="2020-11" db="EMBL/GenBank/DDBJ databases">
        <authorList>
            <person name="Tran Van P."/>
        </authorList>
    </citation>
    <scope>NUCLEOTIDE SEQUENCE</scope>
</reference>
<organism evidence="12">
    <name type="scientific">Timema shepardi</name>
    <name type="common">Walking stick</name>
    <dbReference type="NCBI Taxonomy" id="629360"/>
    <lineage>
        <taxon>Eukaryota</taxon>
        <taxon>Metazoa</taxon>
        <taxon>Ecdysozoa</taxon>
        <taxon>Arthropoda</taxon>
        <taxon>Hexapoda</taxon>
        <taxon>Insecta</taxon>
        <taxon>Pterygota</taxon>
        <taxon>Neoptera</taxon>
        <taxon>Polyneoptera</taxon>
        <taxon>Phasmatodea</taxon>
        <taxon>Timematodea</taxon>
        <taxon>Timematoidea</taxon>
        <taxon>Timematidae</taxon>
        <taxon>Timema</taxon>
    </lineage>
</organism>
<dbReference type="PANTHER" id="PTHR31671:SF3">
    <property type="entry name" value="DIABETES AND OBESITY REGULATED, ISOFORM G"/>
    <property type="match status" value="1"/>
</dbReference>
<dbReference type="GO" id="GO:0005776">
    <property type="term" value="C:autophagosome"/>
    <property type="evidence" value="ECO:0007669"/>
    <property type="project" value="UniProtKB-SubCell"/>
</dbReference>
<evidence type="ECO:0000256" key="11">
    <source>
        <dbReference type="SAM" id="MobiDB-lite"/>
    </source>
</evidence>
<comment type="subcellular location">
    <subcellularLocation>
        <location evidence="2">Cytoplasm</location>
        <location evidence="2">Cytosol</location>
    </subcellularLocation>
    <subcellularLocation>
        <location evidence="1">Cytoplasmic vesicle</location>
        <location evidence="1">Autophagosome</location>
    </subcellularLocation>
    <subcellularLocation>
        <location evidence="10">Nucleus</location>
        <location evidence="10">Nuclear body</location>
    </subcellularLocation>
</comment>
<evidence type="ECO:0000256" key="8">
    <source>
        <dbReference type="ARBA" id="ARBA00023242"/>
    </source>
</evidence>
<keyword evidence="4" id="KW-0072">Autophagy</keyword>
<dbReference type="InterPro" id="IPR029431">
    <property type="entry name" value="TP53INP"/>
</dbReference>
<keyword evidence="9" id="KW-0968">Cytoplasmic vesicle</keyword>
<keyword evidence="3" id="KW-0963">Cytoplasm</keyword>
<keyword evidence="6" id="KW-0010">Activator</keyword>
<dbReference type="GO" id="GO:0000045">
    <property type="term" value="P:autophagosome assembly"/>
    <property type="evidence" value="ECO:0007669"/>
    <property type="project" value="TreeGrafter"/>
</dbReference>
<sequence>MSKGIPTQDSTKEKSSTLQIASQVFKRTSLHITHALLCYATPRHATPRYADRAIAIHLTRATFCAAQMYNGQLRIDNMFTSLANYLRGGESSRDVAGTVTTDVRFTAVEAGDDWLLVDRATDSRSSSLCDTDLEDETDCDCRSLEVVISAIPAPSPATRTSSASSLPCLSLEESWFVTPPPCFTSEGPVHMETSPFENLLIEHPSMSVYQHSSSPVTYVPLRESQSAPSSPAAPLEEEEDEVPPQDSTPAPAPSGRRQAVYSLHQQQERQCIQIRSAQKIYQRRSCQSLKRNHLDRSNKAREINSRNKLKRRSDHMLNHSGANNNRKC</sequence>
<dbReference type="GO" id="GO:0045893">
    <property type="term" value="P:positive regulation of DNA-templated transcription"/>
    <property type="evidence" value="ECO:0007669"/>
    <property type="project" value="TreeGrafter"/>
</dbReference>
<evidence type="ECO:0000256" key="6">
    <source>
        <dbReference type="ARBA" id="ARBA00023159"/>
    </source>
</evidence>
<evidence type="ECO:0000256" key="10">
    <source>
        <dbReference type="ARBA" id="ARBA00034306"/>
    </source>
</evidence>
<evidence type="ECO:0000256" key="4">
    <source>
        <dbReference type="ARBA" id="ARBA00023006"/>
    </source>
</evidence>
<name>A0A7R9AUD1_TIMSH</name>
<protein>
    <recommendedName>
        <fullName evidence="13">Tumor protein p53-inducible nuclear protein 1</fullName>
    </recommendedName>
</protein>
<evidence type="ECO:0000256" key="7">
    <source>
        <dbReference type="ARBA" id="ARBA00023163"/>
    </source>
</evidence>
<keyword evidence="8" id="KW-0539">Nucleus</keyword>
<evidence type="ECO:0000256" key="9">
    <source>
        <dbReference type="ARBA" id="ARBA00023329"/>
    </source>
</evidence>
<evidence type="ECO:0000256" key="3">
    <source>
        <dbReference type="ARBA" id="ARBA00022490"/>
    </source>
</evidence>
<keyword evidence="5" id="KW-0805">Transcription regulation</keyword>
<dbReference type="PANTHER" id="PTHR31671">
    <property type="entry name" value="DIABETES AND OBESITY REGULATED, ISOFORM G"/>
    <property type="match status" value="1"/>
</dbReference>
<feature type="compositionally biased region" description="Basic and acidic residues" evidence="11">
    <location>
        <begin position="292"/>
        <end position="305"/>
    </location>
</feature>
<proteinExistence type="predicted"/>
<evidence type="ECO:0000313" key="12">
    <source>
        <dbReference type="EMBL" id="CAD7260792.1"/>
    </source>
</evidence>
<gene>
    <name evidence="12" type="ORF">TSIB3V08_LOCUS4952</name>
</gene>
<evidence type="ECO:0000256" key="1">
    <source>
        <dbReference type="ARBA" id="ARBA00004419"/>
    </source>
</evidence>
<dbReference type="Pfam" id="PF14839">
    <property type="entry name" value="DOR"/>
    <property type="match status" value="1"/>
</dbReference>
<feature type="region of interest" description="Disordered" evidence="11">
    <location>
        <begin position="220"/>
        <end position="263"/>
    </location>
</feature>
<dbReference type="GO" id="GO:0005829">
    <property type="term" value="C:cytosol"/>
    <property type="evidence" value="ECO:0007669"/>
    <property type="project" value="UniProtKB-SubCell"/>
</dbReference>
<dbReference type="AlphaFoldDB" id="A0A7R9AUD1"/>
<keyword evidence="7" id="KW-0804">Transcription</keyword>
<evidence type="ECO:0008006" key="13">
    <source>
        <dbReference type="Google" id="ProtNLM"/>
    </source>
</evidence>
<feature type="region of interest" description="Disordered" evidence="11">
    <location>
        <begin position="291"/>
        <end position="328"/>
    </location>
</feature>